<organism evidence="1 2">
    <name type="scientific">Chlamydomonas incerta</name>
    <dbReference type="NCBI Taxonomy" id="51695"/>
    <lineage>
        <taxon>Eukaryota</taxon>
        <taxon>Viridiplantae</taxon>
        <taxon>Chlorophyta</taxon>
        <taxon>core chlorophytes</taxon>
        <taxon>Chlorophyceae</taxon>
        <taxon>CS clade</taxon>
        <taxon>Chlamydomonadales</taxon>
        <taxon>Chlamydomonadaceae</taxon>
        <taxon>Chlamydomonas</taxon>
    </lineage>
</organism>
<dbReference type="OrthoDB" id="10520628at2759"/>
<reference evidence="1" key="1">
    <citation type="journal article" date="2020" name="bioRxiv">
        <title>Comparative genomics of Chlamydomonas.</title>
        <authorList>
            <person name="Craig R.J."/>
            <person name="Hasan A.R."/>
            <person name="Ness R.W."/>
            <person name="Keightley P.D."/>
        </authorList>
    </citation>
    <scope>NUCLEOTIDE SEQUENCE</scope>
    <source>
        <strain evidence="1">SAG 7.73</strain>
    </source>
</reference>
<dbReference type="Proteomes" id="UP000650467">
    <property type="component" value="Unassembled WGS sequence"/>
</dbReference>
<evidence type="ECO:0000313" key="2">
    <source>
        <dbReference type="Proteomes" id="UP000650467"/>
    </source>
</evidence>
<sequence>MISDSSRDGLRRAGRLRHALGLWGSDSSHRRSWRWRGRLWGSLAFPLGDCLQGALFLQSFGARSSQLRQTLCR</sequence>
<keyword evidence="2" id="KW-1185">Reference proteome</keyword>
<comment type="caution">
    <text evidence="1">The sequence shown here is derived from an EMBL/GenBank/DDBJ whole genome shotgun (WGS) entry which is preliminary data.</text>
</comment>
<dbReference type="EMBL" id="JAEHOC010000003">
    <property type="protein sequence ID" value="KAG2443373.1"/>
    <property type="molecule type" value="Genomic_DNA"/>
</dbReference>
<protein>
    <submittedName>
        <fullName evidence="1">Uncharacterized protein</fullName>
    </submittedName>
</protein>
<proteinExistence type="predicted"/>
<accession>A0A835TGZ6</accession>
<name>A0A835TGZ6_CHLIN</name>
<gene>
    <name evidence="1" type="ORF">HXX76_001734</name>
</gene>
<dbReference type="AlphaFoldDB" id="A0A835TGZ6"/>
<evidence type="ECO:0000313" key="1">
    <source>
        <dbReference type="EMBL" id="KAG2443373.1"/>
    </source>
</evidence>